<evidence type="ECO:0000256" key="2">
    <source>
        <dbReference type="SAM" id="SignalP"/>
    </source>
</evidence>
<dbReference type="eggNOG" id="ENOG5032W0E">
    <property type="taxonomic scope" value="Bacteria"/>
</dbReference>
<evidence type="ECO:0000256" key="1">
    <source>
        <dbReference type="SAM" id="MobiDB-lite"/>
    </source>
</evidence>
<dbReference type="AlphaFoldDB" id="A0A1Z1W6N2"/>
<dbReference type="STRING" id="67267.GCA_000716675_03734"/>
<gene>
    <name evidence="3" type="ORF">SMD44_01486</name>
</gene>
<evidence type="ECO:0008006" key="5">
    <source>
        <dbReference type="Google" id="ProtNLM"/>
    </source>
</evidence>
<protein>
    <recommendedName>
        <fullName evidence="5">Repetin</fullName>
    </recommendedName>
</protein>
<accession>A0A1Z1W6N2</accession>
<evidence type="ECO:0000313" key="4">
    <source>
        <dbReference type="Proteomes" id="UP000195880"/>
    </source>
</evidence>
<evidence type="ECO:0000313" key="3">
    <source>
        <dbReference type="EMBL" id="ARX82085.1"/>
    </source>
</evidence>
<name>A0A1Z1W6N2_9ACTN</name>
<dbReference type="RefSeq" id="WP_087883281.1">
    <property type="nucleotide sequence ID" value="NZ_CP021748.1"/>
</dbReference>
<dbReference type="EMBL" id="CP021748">
    <property type="protein sequence ID" value="ARX82085.1"/>
    <property type="molecule type" value="Genomic_DNA"/>
</dbReference>
<feature type="chain" id="PRO_5012893341" description="Repetin" evidence="2">
    <location>
        <begin position="31"/>
        <end position="205"/>
    </location>
</feature>
<feature type="region of interest" description="Disordered" evidence="1">
    <location>
        <begin position="34"/>
        <end position="54"/>
    </location>
</feature>
<dbReference type="Proteomes" id="UP000195880">
    <property type="component" value="Chromosome"/>
</dbReference>
<reference evidence="3 4" key="1">
    <citation type="submission" date="2017-05" db="EMBL/GenBank/DDBJ databases">
        <title>Streptomyces alboflavus Genome sequencing and assembly.</title>
        <authorList>
            <person name="Wang Y."/>
            <person name="Du B."/>
            <person name="Ding Y."/>
            <person name="Liu H."/>
            <person name="Hou Q."/>
            <person name="Liu K."/>
            <person name="Wang C."/>
            <person name="Yao L."/>
        </authorList>
    </citation>
    <scope>NUCLEOTIDE SEQUENCE [LARGE SCALE GENOMIC DNA]</scope>
    <source>
        <strain evidence="3 4">MDJK44</strain>
    </source>
</reference>
<feature type="signal peptide" evidence="2">
    <location>
        <begin position="1"/>
        <end position="30"/>
    </location>
</feature>
<keyword evidence="4" id="KW-1185">Reference proteome</keyword>
<dbReference type="KEGG" id="salf:SMD44_01486"/>
<organism evidence="3 4">
    <name type="scientific">Streptomyces alboflavus</name>
    <dbReference type="NCBI Taxonomy" id="67267"/>
    <lineage>
        <taxon>Bacteria</taxon>
        <taxon>Bacillati</taxon>
        <taxon>Actinomycetota</taxon>
        <taxon>Actinomycetes</taxon>
        <taxon>Kitasatosporales</taxon>
        <taxon>Streptomycetaceae</taxon>
        <taxon>Streptomyces</taxon>
    </lineage>
</organism>
<keyword evidence="2" id="KW-0732">Signal</keyword>
<dbReference type="OrthoDB" id="3628502at2"/>
<sequence>MSRNAFTRNRAVAVGAALLITAGAAGVAVASGEDVTHPGRKVGGHAAAERAEPREAAALTGKAKLFRKTTEDVTFTFDAHLAARHNADPSKATGTFKFVHLEKPGGKGGWATGRIDCLLTGGKVASATGIITKTNIKEMNGSRVGFSVHDQGRNDRLGYSWAATGGPDGTKKLTKCNSAAPFEKVKKGTGDFHVTPWNPPYPEGD</sequence>
<proteinExistence type="predicted"/>